<dbReference type="Proteomes" id="UP000724584">
    <property type="component" value="Unassembled WGS sequence"/>
</dbReference>
<reference evidence="1 2" key="1">
    <citation type="journal article" date="2021" name="Nat. Commun.">
        <title>Genetic determinants of endophytism in the Arabidopsis root mycobiome.</title>
        <authorList>
            <person name="Mesny F."/>
            <person name="Miyauchi S."/>
            <person name="Thiergart T."/>
            <person name="Pickel B."/>
            <person name="Atanasova L."/>
            <person name="Karlsson M."/>
            <person name="Huettel B."/>
            <person name="Barry K.W."/>
            <person name="Haridas S."/>
            <person name="Chen C."/>
            <person name="Bauer D."/>
            <person name="Andreopoulos W."/>
            <person name="Pangilinan J."/>
            <person name="LaButti K."/>
            <person name="Riley R."/>
            <person name="Lipzen A."/>
            <person name="Clum A."/>
            <person name="Drula E."/>
            <person name="Henrissat B."/>
            <person name="Kohler A."/>
            <person name="Grigoriev I.V."/>
            <person name="Martin F.M."/>
            <person name="Hacquard S."/>
        </authorList>
    </citation>
    <scope>NUCLEOTIDE SEQUENCE [LARGE SCALE GENOMIC DNA]</scope>
    <source>
        <strain evidence="1 2">MPI-SDFR-AT-0079</strain>
    </source>
</reference>
<protein>
    <submittedName>
        <fullName evidence="1">Uncharacterized protein</fullName>
    </submittedName>
</protein>
<dbReference type="EMBL" id="JAGIZQ010000006">
    <property type="protein sequence ID" value="KAH6622970.1"/>
    <property type="molecule type" value="Genomic_DNA"/>
</dbReference>
<accession>A0ACB7P0Z7</accession>
<evidence type="ECO:0000313" key="1">
    <source>
        <dbReference type="EMBL" id="KAH6622970.1"/>
    </source>
</evidence>
<organism evidence="1 2">
    <name type="scientific">Chaetomium tenue</name>
    <dbReference type="NCBI Taxonomy" id="1854479"/>
    <lineage>
        <taxon>Eukaryota</taxon>
        <taxon>Fungi</taxon>
        <taxon>Dikarya</taxon>
        <taxon>Ascomycota</taxon>
        <taxon>Pezizomycotina</taxon>
        <taxon>Sordariomycetes</taxon>
        <taxon>Sordariomycetidae</taxon>
        <taxon>Sordariales</taxon>
        <taxon>Chaetomiaceae</taxon>
        <taxon>Chaetomium</taxon>
    </lineage>
</organism>
<evidence type="ECO:0000313" key="2">
    <source>
        <dbReference type="Proteomes" id="UP000724584"/>
    </source>
</evidence>
<comment type="caution">
    <text evidence="1">The sequence shown here is derived from an EMBL/GenBank/DDBJ whole genome shotgun (WGS) entry which is preliminary data.</text>
</comment>
<name>A0ACB7P0Z7_9PEZI</name>
<gene>
    <name evidence="1" type="ORF">F5144DRAFT_595227</name>
</gene>
<sequence>MPKWEDIREDLFEAVMQVHPAMNKEQQADVVRIMRSKGHEMGWNAIRVSQRVKDIADTMPRTLQNWDSETHEAVLLALIEHMRPNGSDWSAVVASLHQKGYTFTEGALV</sequence>
<keyword evidence="2" id="KW-1185">Reference proteome</keyword>
<proteinExistence type="predicted"/>